<comment type="caution">
    <text evidence="1">The sequence shown here is derived from an EMBL/GenBank/DDBJ whole genome shotgun (WGS) entry which is preliminary data.</text>
</comment>
<organism evidence="1 2">
    <name type="scientific">Extibacter muris</name>
    <dbReference type="NCBI Taxonomy" id="1796622"/>
    <lineage>
        <taxon>Bacteria</taxon>
        <taxon>Bacillati</taxon>
        <taxon>Bacillota</taxon>
        <taxon>Clostridia</taxon>
        <taxon>Lachnospirales</taxon>
        <taxon>Lachnospiraceae</taxon>
        <taxon>Extibacter</taxon>
    </lineage>
</organism>
<dbReference type="Gene3D" id="3.40.50.1820">
    <property type="entry name" value="alpha/beta hydrolase"/>
    <property type="match status" value="1"/>
</dbReference>
<keyword evidence="2" id="KW-1185">Reference proteome</keyword>
<dbReference type="InterPro" id="IPR008886">
    <property type="entry name" value="UPF0227/Esterase_YqiA"/>
</dbReference>
<dbReference type="EMBL" id="SMMX01000006">
    <property type="protein sequence ID" value="TDA22007.1"/>
    <property type="molecule type" value="Genomic_DNA"/>
</dbReference>
<sequence length="232" mass="27388">MITEKLRIDGIPAILWGKESSKWMIAAHGSHSSKIDDCIWILAEEAQILGYQVLSFDFPRHGERVYETEHCMVQQCVRELAQVMEYARKRADHISIFGCSMGAYFSLLAYGQEKIEHALFLSPVTDMERVIQNTMKQFQVSEERLREEKVIETPFEPLIWDYYCYVREHPVLSWNHPTSILYGEHDNICEYEYVSAFAEKNECHLEVQPGGEHWFHTEEELAYYRDWLGRRL</sequence>
<dbReference type="InterPro" id="IPR029058">
    <property type="entry name" value="AB_hydrolase_fold"/>
</dbReference>
<dbReference type="GO" id="GO:0016787">
    <property type="term" value="F:hydrolase activity"/>
    <property type="evidence" value="ECO:0007669"/>
    <property type="project" value="UniProtKB-KW"/>
</dbReference>
<dbReference type="Pfam" id="PF05728">
    <property type="entry name" value="UPF0227"/>
    <property type="match status" value="1"/>
</dbReference>
<reference evidence="1 2" key="1">
    <citation type="journal article" date="2016" name="Nat. Microbiol.">
        <title>The Mouse Intestinal Bacterial Collection (miBC) provides host-specific insight into cultured diversity and functional potential of the gut microbiota.</title>
        <authorList>
            <person name="Lagkouvardos I."/>
            <person name="Pukall R."/>
            <person name="Abt B."/>
            <person name="Foesel B.U."/>
            <person name="Meier-Kolthoff J.P."/>
            <person name="Kumar N."/>
            <person name="Bresciani A."/>
            <person name="Martinez I."/>
            <person name="Just S."/>
            <person name="Ziegler C."/>
            <person name="Brugiroux S."/>
            <person name="Garzetti D."/>
            <person name="Wenning M."/>
            <person name="Bui T.P."/>
            <person name="Wang J."/>
            <person name="Hugenholtz F."/>
            <person name="Plugge C.M."/>
            <person name="Peterson D.A."/>
            <person name="Hornef M.W."/>
            <person name="Baines J.F."/>
            <person name="Smidt H."/>
            <person name="Walter J."/>
            <person name="Kristiansen K."/>
            <person name="Nielsen H.B."/>
            <person name="Haller D."/>
            <person name="Overmann J."/>
            <person name="Stecher B."/>
            <person name="Clavel T."/>
        </authorList>
    </citation>
    <scope>NUCLEOTIDE SEQUENCE [LARGE SCALE GENOMIC DNA]</scope>
    <source>
        <strain evidence="1 2">DSM 28560</strain>
    </source>
</reference>
<name>A0A4R4FEK7_9FIRM</name>
<proteinExistence type="predicted"/>
<evidence type="ECO:0000313" key="2">
    <source>
        <dbReference type="Proteomes" id="UP000295710"/>
    </source>
</evidence>
<accession>A0A4R4FEK7</accession>
<dbReference type="SUPFAM" id="SSF53474">
    <property type="entry name" value="alpha/beta-Hydrolases"/>
    <property type="match status" value="1"/>
</dbReference>
<dbReference type="Proteomes" id="UP000295710">
    <property type="component" value="Unassembled WGS sequence"/>
</dbReference>
<gene>
    <name evidence="1" type="ORF">E1963_09650</name>
</gene>
<keyword evidence="1" id="KW-0378">Hydrolase</keyword>
<protein>
    <submittedName>
        <fullName evidence="1">Alpha/beta hydrolase</fullName>
    </submittedName>
</protein>
<dbReference type="RefSeq" id="WP_132277496.1">
    <property type="nucleotide sequence ID" value="NZ_JAOBST010000109.1"/>
</dbReference>
<evidence type="ECO:0000313" key="1">
    <source>
        <dbReference type="EMBL" id="TDA22007.1"/>
    </source>
</evidence>
<dbReference type="AlphaFoldDB" id="A0A4R4FEK7"/>